<dbReference type="EMBL" id="AAWS01000007">
    <property type="protein sequence ID" value="EAY30243.1"/>
    <property type="molecule type" value="Genomic_DNA"/>
</dbReference>
<dbReference type="Proteomes" id="UP000004095">
    <property type="component" value="Unassembled WGS sequence"/>
</dbReference>
<organism evidence="2 3">
    <name type="scientific">Microscilla marina ATCC 23134</name>
    <dbReference type="NCBI Taxonomy" id="313606"/>
    <lineage>
        <taxon>Bacteria</taxon>
        <taxon>Pseudomonadati</taxon>
        <taxon>Bacteroidota</taxon>
        <taxon>Cytophagia</taxon>
        <taxon>Cytophagales</taxon>
        <taxon>Microscillaceae</taxon>
        <taxon>Microscilla</taxon>
    </lineage>
</organism>
<evidence type="ECO:0000256" key="1">
    <source>
        <dbReference type="SAM" id="MobiDB-lite"/>
    </source>
</evidence>
<reference evidence="2 3" key="1">
    <citation type="submission" date="2007-01" db="EMBL/GenBank/DDBJ databases">
        <authorList>
            <person name="Haygood M."/>
            <person name="Podell S."/>
            <person name="Anderson C."/>
            <person name="Hopkinson B."/>
            <person name="Roe K."/>
            <person name="Barbeau K."/>
            <person name="Gaasterland T."/>
            <person name="Ferriera S."/>
            <person name="Johnson J."/>
            <person name="Kravitz S."/>
            <person name="Beeson K."/>
            <person name="Sutton G."/>
            <person name="Rogers Y.-H."/>
            <person name="Friedman R."/>
            <person name="Frazier M."/>
            <person name="Venter J.C."/>
        </authorList>
    </citation>
    <scope>NUCLEOTIDE SEQUENCE [LARGE SCALE GENOMIC DNA]</scope>
    <source>
        <strain evidence="2 3">ATCC 23134</strain>
    </source>
</reference>
<feature type="region of interest" description="Disordered" evidence="1">
    <location>
        <begin position="192"/>
        <end position="222"/>
    </location>
</feature>
<keyword evidence="3" id="KW-1185">Reference proteome</keyword>
<dbReference type="eggNOG" id="ENOG502ZMYJ">
    <property type="taxonomic scope" value="Bacteria"/>
</dbReference>
<sequence>MEKQVITPTEEKVILNDFFAEVRELLADYCQEREMVLSNSQLYAFLLVSPITIAIATDGTVDFSETTMLVDVAAYFDRDILSSEFDQLEQPEDVLPDDIFKKRVYTELRYLCVSMNRYEEKLIACLKALIKLDERLSQSEDEAEAIKYKIVDTMNSVIYNNLGEDSIEEPKIQKVLDSLEIDMELVKQQTEKENKLMSKAEEEALEKEEAAQVTETKKEEKK</sequence>
<gene>
    <name evidence="2" type="ORF">M23134_08065</name>
</gene>
<proteinExistence type="predicted"/>
<protein>
    <submittedName>
        <fullName evidence="2">Uncharacterized protein</fullName>
    </submittedName>
</protein>
<accession>A1ZGX4</accession>
<name>A1ZGX4_MICM2</name>
<comment type="caution">
    <text evidence="2">The sequence shown here is derived from an EMBL/GenBank/DDBJ whole genome shotgun (WGS) entry which is preliminary data.</text>
</comment>
<dbReference type="RefSeq" id="WP_002695136.1">
    <property type="nucleotide sequence ID" value="NZ_AAWS01000007.1"/>
</dbReference>
<dbReference type="AlphaFoldDB" id="A1ZGX4"/>
<evidence type="ECO:0000313" key="2">
    <source>
        <dbReference type="EMBL" id="EAY30243.1"/>
    </source>
</evidence>
<evidence type="ECO:0000313" key="3">
    <source>
        <dbReference type="Proteomes" id="UP000004095"/>
    </source>
</evidence>